<evidence type="ECO:0000256" key="2">
    <source>
        <dbReference type="ARBA" id="ARBA00022448"/>
    </source>
</evidence>
<dbReference type="GO" id="GO:0005886">
    <property type="term" value="C:plasma membrane"/>
    <property type="evidence" value="ECO:0007669"/>
    <property type="project" value="TreeGrafter"/>
</dbReference>
<keyword evidence="6 9" id="KW-0406">Ion transport</keyword>
<dbReference type="GO" id="GO:0015385">
    <property type="term" value="F:sodium:proton antiporter activity"/>
    <property type="evidence" value="ECO:0007669"/>
    <property type="project" value="InterPro"/>
</dbReference>
<dbReference type="PANTHER" id="PTHR10110:SF98">
    <property type="entry name" value="SODIUM_HYDROGEN EXCHANGER"/>
    <property type="match status" value="1"/>
</dbReference>
<dbReference type="EMBL" id="OU963865">
    <property type="protein sequence ID" value="CAH0388012.1"/>
    <property type="molecule type" value="Genomic_DNA"/>
</dbReference>
<feature type="compositionally biased region" description="Polar residues" evidence="10">
    <location>
        <begin position="833"/>
        <end position="844"/>
    </location>
</feature>
<feature type="compositionally biased region" description="Low complexity" evidence="10">
    <location>
        <begin position="845"/>
        <end position="855"/>
    </location>
</feature>
<keyword evidence="4 11" id="KW-1133">Transmembrane helix</keyword>
<feature type="compositionally biased region" description="Basic residues" evidence="10">
    <location>
        <begin position="588"/>
        <end position="597"/>
    </location>
</feature>
<evidence type="ECO:0000256" key="1">
    <source>
        <dbReference type="ARBA" id="ARBA00004141"/>
    </source>
</evidence>
<accession>A0A9P0AB67</accession>
<comment type="subcellular location">
    <subcellularLocation>
        <location evidence="1">Membrane</location>
        <topology evidence="1">Multi-pass membrane protein</topology>
    </subcellularLocation>
</comment>
<dbReference type="Proteomes" id="UP001152759">
    <property type="component" value="Chromosome 4"/>
</dbReference>
<feature type="transmembrane region" description="Helical" evidence="11">
    <location>
        <begin position="298"/>
        <end position="324"/>
    </location>
</feature>
<name>A0A9P0AB67_BEMTA</name>
<dbReference type="Gene3D" id="6.10.250.1040">
    <property type="match status" value="1"/>
</dbReference>
<dbReference type="AlphaFoldDB" id="A0A9P0AB67"/>
<evidence type="ECO:0000256" key="10">
    <source>
        <dbReference type="SAM" id="MobiDB-lite"/>
    </source>
</evidence>
<evidence type="ECO:0000256" key="11">
    <source>
        <dbReference type="SAM" id="Phobius"/>
    </source>
</evidence>
<evidence type="ECO:0000313" key="13">
    <source>
        <dbReference type="EMBL" id="CAH0388012.1"/>
    </source>
</evidence>
<feature type="region of interest" description="Disordered" evidence="10">
    <location>
        <begin position="113"/>
        <end position="137"/>
    </location>
</feature>
<keyword evidence="7 11" id="KW-0472">Membrane</keyword>
<keyword evidence="14" id="KW-1185">Reference proteome</keyword>
<dbReference type="GO" id="GO:0051453">
    <property type="term" value="P:regulation of intracellular pH"/>
    <property type="evidence" value="ECO:0007669"/>
    <property type="project" value="TreeGrafter"/>
</dbReference>
<feature type="non-terminal residue" evidence="13">
    <location>
        <position position="886"/>
    </location>
</feature>
<keyword evidence="8 9" id="KW-0739">Sodium transport</keyword>
<feature type="compositionally biased region" description="Polar residues" evidence="10">
    <location>
        <begin position="604"/>
        <end position="617"/>
    </location>
</feature>
<comment type="similarity">
    <text evidence="9">Belongs to the monovalent cation:proton antiporter 1 (CPA1) transporter (TC 2.A.36) family.</text>
</comment>
<feature type="compositionally biased region" description="Basic and acidic residues" evidence="10">
    <location>
        <begin position="870"/>
        <end position="879"/>
    </location>
</feature>
<evidence type="ECO:0000256" key="4">
    <source>
        <dbReference type="ARBA" id="ARBA00022989"/>
    </source>
</evidence>
<dbReference type="GO" id="GO:0015386">
    <property type="term" value="F:potassium:proton antiporter activity"/>
    <property type="evidence" value="ECO:0007669"/>
    <property type="project" value="TreeGrafter"/>
</dbReference>
<protein>
    <recommendedName>
        <fullName evidence="9">Sodium/hydrogen exchanger</fullName>
    </recommendedName>
</protein>
<keyword evidence="5" id="KW-0915">Sodium</keyword>
<keyword evidence="3 9" id="KW-0812">Transmembrane</keyword>
<dbReference type="GO" id="GO:0098719">
    <property type="term" value="P:sodium ion import across plasma membrane"/>
    <property type="evidence" value="ECO:0007669"/>
    <property type="project" value="TreeGrafter"/>
</dbReference>
<sequence>RVPHVAGPEQDLPGVVPADYGRGGHRAVPLRDELPAHLAADPGHVLPLHAPADHPRRRLLHAQSPLLRPHRHHPTLRRRRHHLQHSHHRCLAVGGRAAGLVRAGDAAPGDVPVLGPHLCRRPRGRSRRLRGDPRQRDPLHRRLRRIPPQRCRHCRAVPHVRRVHGDGPEQADGSGPAGRVASFFVVAIGGTVIGIVWGFMTGFVTRFTNEVRVIEPIFIFVMAYMAYLNAEMFHMSGILAITFCGITMKNYVEANISHKSHTTVKYAMKMLSSSSETVIFMFLGVATVSDSHHWNTPFVLLTITFCSLYRALGVVLLTSFVNHFRLYKLNRVDKFVMSYGGLRGAVAFALVLLIDPKRVKLQPIFVTTTIAVIYFTVFIQGITIKPLVKVLNVKRAKKRKPTMNERIHERIMDHMMTGIEDILGRHGDHHVRDRFKRFDNQFIRPYLLRNHQGAEPKILETYSKLAMKDAMDYMRKIPSTIGNISGTESMSAIFRNYTSGNLNSSSSYPQLDASTWNIDLQELEYNPSKKDLTDAKIHHLLSEELVQPHRRHRRLSYSRHTVDDRDLSSQPVNYRMHMNIRRVMGDQRKHHHKRSKRLKDGKQNHVSFPGIQQNGSAKQFTHDYIDEVLQETEDNEENAKEDWENGITFTAKPSHELPFELNNAAKKLVREYTMNGPSGGDSSRVTTPTALEKMLPWKRGDNVGEVDTGPIKQNEFPAWCSNKEYLAYSSPSATFLGLFRRESSVTNESEGSLNQVEGMAPNSPSSVLFIEDNGSSGAMLISPNKSRRILTPRRGSMLELSPDAIPEEELLTVSGCGSTASLSERWSLRPVSRASSKVRQLSLPSTLNTSSFDTSSDSDSDSPEAPTDPHAPHAPDPRRTPPNLEE</sequence>
<keyword evidence="9" id="KW-0050">Antiport</keyword>
<dbReference type="PANTHER" id="PTHR10110">
    <property type="entry name" value="SODIUM/HYDROGEN EXCHANGER"/>
    <property type="match status" value="1"/>
</dbReference>
<evidence type="ECO:0000259" key="12">
    <source>
        <dbReference type="Pfam" id="PF00999"/>
    </source>
</evidence>
<feature type="region of interest" description="Disordered" evidence="10">
    <location>
        <begin position="833"/>
        <end position="886"/>
    </location>
</feature>
<feature type="compositionally biased region" description="Basic residues" evidence="10">
    <location>
        <begin position="118"/>
        <end position="128"/>
    </location>
</feature>
<evidence type="ECO:0000256" key="5">
    <source>
        <dbReference type="ARBA" id="ARBA00023053"/>
    </source>
</evidence>
<evidence type="ECO:0000256" key="9">
    <source>
        <dbReference type="RuleBase" id="RU003722"/>
    </source>
</evidence>
<evidence type="ECO:0000256" key="8">
    <source>
        <dbReference type="ARBA" id="ARBA00023201"/>
    </source>
</evidence>
<gene>
    <name evidence="13" type="ORF">BEMITA_LOCUS6963</name>
</gene>
<dbReference type="NCBIfam" id="TIGR00840">
    <property type="entry name" value="b_cpa1"/>
    <property type="match status" value="1"/>
</dbReference>
<organism evidence="13 14">
    <name type="scientific">Bemisia tabaci</name>
    <name type="common">Sweetpotato whitefly</name>
    <name type="synonym">Aleurodes tabaci</name>
    <dbReference type="NCBI Taxonomy" id="7038"/>
    <lineage>
        <taxon>Eukaryota</taxon>
        <taxon>Metazoa</taxon>
        <taxon>Ecdysozoa</taxon>
        <taxon>Arthropoda</taxon>
        <taxon>Hexapoda</taxon>
        <taxon>Insecta</taxon>
        <taxon>Pterygota</taxon>
        <taxon>Neoptera</taxon>
        <taxon>Paraneoptera</taxon>
        <taxon>Hemiptera</taxon>
        <taxon>Sternorrhyncha</taxon>
        <taxon>Aleyrodoidea</taxon>
        <taxon>Aleyrodidae</taxon>
        <taxon>Aleyrodinae</taxon>
        <taxon>Bemisia</taxon>
    </lineage>
</organism>
<dbReference type="InterPro" id="IPR004709">
    <property type="entry name" value="NaH_exchanger"/>
</dbReference>
<feature type="region of interest" description="Disordered" evidence="10">
    <location>
        <begin position="585"/>
        <end position="617"/>
    </location>
</feature>
<evidence type="ECO:0000256" key="3">
    <source>
        <dbReference type="ARBA" id="ARBA00022692"/>
    </source>
</evidence>
<dbReference type="InterPro" id="IPR018422">
    <property type="entry name" value="Cation/H_exchanger_CPA1"/>
</dbReference>
<feature type="transmembrane region" description="Helical" evidence="11">
    <location>
        <begin position="180"/>
        <end position="199"/>
    </location>
</feature>
<evidence type="ECO:0000313" key="14">
    <source>
        <dbReference type="Proteomes" id="UP001152759"/>
    </source>
</evidence>
<proteinExistence type="inferred from homology"/>
<feature type="transmembrane region" description="Helical" evidence="11">
    <location>
        <begin position="336"/>
        <end position="354"/>
    </location>
</feature>
<keyword evidence="2 9" id="KW-0813">Transport</keyword>
<reference evidence="13" key="1">
    <citation type="submission" date="2021-12" db="EMBL/GenBank/DDBJ databases">
        <authorList>
            <person name="King R."/>
        </authorList>
    </citation>
    <scope>NUCLEOTIDE SEQUENCE</scope>
</reference>
<feature type="domain" description="Cation/H+ exchanger transmembrane" evidence="12">
    <location>
        <begin position="180"/>
        <end position="389"/>
    </location>
</feature>
<dbReference type="Pfam" id="PF00999">
    <property type="entry name" value="Na_H_Exchanger"/>
    <property type="match status" value="1"/>
</dbReference>
<feature type="region of interest" description="Disordered" evidence="10">
    <location>
        <begin position="1"/>
        <end position="20"/>
    </location>
</feature>
<evidence type="ECO:0000256" key="6">
    <source>
        <dbReference type="ARBA" id="ARBA00023065"/>
    </source>
</evidence>
<feature type="transmembrane region" description="Helical" evidence="11">
    <location>
        <begin position="366"/>
        <end position="388"/>
    </location>
</feature>
<evidence type="ECO:0000256" key="7">
    <source>
        <dbReference type="ARBA" id="ARBA00023136"/>
    </source>
</evidence>
<dbReference type="InterPro" id="IPR006153">
    <property type="entry name" value="Cation/H_exchanger_TM"/>
</dbReference>